<dbReference type="AlphaFoldDB" id="A0A3B1DL46"/>
<dbReference type="PANTHER" id="PTHR33988">
    <property type="entry name" value="ENDORIBONUCLEASE MAZF-RELATED"/>
    <property type="match status" value="1"/>
</dbReference>
<dbReference type="InterPro" id="IPR003477">
    <property type="entry name" value="PemK-like"/>
</dbReference>
<reference evidence="1" key="1">
    <citation type="submission" date="2018-06" db="EMBL/GenBank/DDBJ databases">
        <authorList>
            <person name="Zhirakovskaya E."/>
        </authorList>
    </citation>
    <scope>NUCLEOTIDE SEQUENCE</scope>
</reference>
<sequence>MKKFQCAQIWLVNFDPSFGHEYKKVRPALIIQSNKYITTFPLLTIIPISSQVNKKADIDIFLSKDDQNRLMLNSLIKIKQISSFDERRFLRLIGVANDNVMRKVKSNIQDFLVGDF</sequence>
<dbReference type="GO" id="GO:0003677">
    <property type="term" value="F:DNA binding"/>
    <property type="evidence" value="ECO:0007669"/>
    <property type="project" value="InterPro"/>
</dbReference>
<dbReference type="Gene3D" id="2.30.30.110">
    <property type="match status" value="1"/>
</dbReference>
<dbReference type="Pfam" id="PF02452">
    <property type="entry name" value="PemK_toxin"/>
    <property type="match status" value="1"/>
</dbReference>
<dbReference type="GO" id="GO:0004521">
    <property type="term" value="F:RNA endonuclease activity"/>
    <property type="evidence" value="ECO:0007669"/>
    <property type="project" value="TreeGrafter"/>
</dbReference>
<protein>
    <submittedName>
        <fullName evidence="1">Transcriptional modulator of MazE/toxin, MazF</fullName>
    </submittedName>
</protein>
<gene>
    <name evidence="1" type="ORF">MNBD_UNCLBAC01-512</name>
</gene>
<dbReference type="PIRSF" id="PIRSF033490">
    <property type="entry name" value="MazF"/>
    <property type="match status" value="1"/>
</dbReference>
<accession>A0A3B1DL46</accession>
<proteinExistence type="predicted"/>
<dbReference type="EMBL" id="UOGJ01000071">
    <property type="protein sequence ID" value="VAX35710.1"/>
    <property type="molecule type" value="Genomic_DNA"/>
</dbReference>
<dbReference type="SUPFAM" id="SSF50118">
    <property type="entry name" value="Cell growth inhibitor/plasmid maintenance toxic component"/>
    <property type="match status" value="1"/>
</dbReference>
<dbReference type="GO" id="GO:0006402">
    <property type="term" value="P:mRNA catabolic process"/>
    <property type="evidence" value="ECO:0007669"/>
    <property type="project" value="TreeGrafter"/>
</dbReference>
<dbReference type="InterPro" id="IPR011067">
    <property type="entry name" value="Plasmid_toxin/cell-grow_inhib"/>
</dbReference>
<organism evidence="1">
    <name type="scientific">hydrothermal vent metagenome</name>
    <dbReference type="NCBI Taxonomy" id="652676"/>
    <lineage>
        <taxon>unclassified sequences</taxon>
        <taxon>metagenomes</taxon>
        <taxon>ecological metagenomes</taxon>
    </lineage>
</organism>
<name>A0A3B1DL46_9ZZZZ</name>
<evidence type="ECO:0000313" key="1">
    <source>
        <dbReference type="EMBL" id="VAX35710.1"/>
    </source>
</evidence>
<dbReference type="GO" id="GO:0016075">
    <property type="term" value="P:rRNA catabolic process"/>
    <property type="evidence" value="ECO:0007669"/>
    <property type="project" value="TreeGrafter"/>
</dbReference>